<feature type="transmembrane region" description="Helical" evidence="1">
    <location>
        <begin position="207"/>
        <end position="226"/>
    </location>
</feature>
<feature type="transmembrane region" description="Helical" evidence="1">
    <location>
        <begin position="35"/>
        <end position="56"/>
    </location>
</feature>
<feature type="domain" description="CAAX prenyl protease 2/Lysostaphin resistance protein A-like" evidence="2">
    <location>
        <begin position="143"/>
        <end position="243"/>
    </location>
</feature>
<keyword evidence="4" id="KW-1185">Reference proteome</keyword>
<evidence type="ECO:0000259" key="2">
    <source>
        <dbReference type="Pfam" id="PF02517"/>
    </source>
</evidence>
<organism evidence="3 4">
    <name type="scientific">Rhodohalobacter mucosus</name>
    <dbReference type="NCBI Taxonomy" id="2079485"/>
    <lineage>
        <taxon>Bacteria</taxon>
        <taxon>Pseudomonadati</taxon>
        <taxon>Balneolota</taxon>
        <taxon>Balneolia</taxon>
        <taxon>Balneolales</taxon>
        <taxon>Balneolaceae</taxon>
        <taxon>Rhodohalobacter</taxon>
    </lineage>
</organism>
<dbReference type="InterPro" id="IPR003675">
    <property type="entry name" value="Rce1/LyrA-like_dom"/>
</dbReference>
<reference evidence="3 4" key="1">
    <citation type="submission" date="2018-05" db="EMBL/GenBank/DDBJ databases">
        <title>Rhodohalobacter halophilus gen. nov., sp. nov., a moderately halophilic member of the family Balneolaceae.</title>
        <authorList>
            <person name="Liu Z.-W."/>
        </authorList>
    </citation>
    <scope>NUCLEOTIDE SEQUENCE [LARGE SCALE GENOMIC DNA]</scope>
    <source>
        <strain evidence="3 4">8A47</strain>
    </source>
</reference>
<name>A0A316TQ94_9BACT</name>
<comment type="caution">
    <text evidence="3">The sequence shown here is derived from an EMBL/GenBank/DDBJ whole genome shotgun (WGS) entry which is preliminary data.</text>
</comment>
<accession>A0A316TQ94</accession>
<dbReference type="PANTHER" id="PTHR39430:SF1">
    <property type="entry name" value="PROTEASE"/>
    <property type="match status" value="1"/>
</dbReference>
<feature type="transmembrane region" description="Helical" evidence="1">
    <location>
        <begin position="99"/>
        <end position="119"/>
    </location>
</feature>
<dbReference type="Pfam" id="PF02517">
    <property type="entry name" value="Rce1-like"/>
    <property type="match status" value="1"/>
</dbReference>
<feature type="transmembrane region" description="Helical" evidence="1">
    <location>
        <begin position="62"/>
        <end position="79"/>
    </location>
</feature>
<feature type="transmembrane region" description="Helical" evidence="1">
    <location>
        <begin position="238"/>
        <end position="261"/>
    </location>
</feature>
<dbReference type="AlphaFoldDB" id="A0A316TQ94"/>
<feature type="transmembrane region" description="Helical" evidence="1">
    <location>
        <begin position="281"/>
        <end position="300"/>
    </location>
</feature>
<evidence type="ECO:0000313" key="4">
    <source>
        <dbReference type="Proteomes" id="UP000245533"/>
    </source>
</evidence>
<gene>
    <name evidence="3" type="ORF">DDZ15_11670</name>
</gene>
<protein>
    <recommendedName>
        <fullName evidence="2">CAAX prenyl protease 2/Lysostaphin resistance protein A-like domain-containing protein</fullName>
    </recommendedName>
</protein>
<feature type="transmembrane region" description="Helical" evidence="1">
    <location>
        <begin position="139"/>
        <end position="161"/>
    </location>
</feature>
<keyword evidence="1" id="KW-0812">Transmembrane</keyword>
<proteinExistence type="predicted"/>
<dbReference type="GO" id="GO:0080120">
    <property type="term" value="P:CAAX-box protein maturation"/>
    <property type="evidence" value="ECO:0007669"/>
    <property type="project" value="UniProtKB-ARBA"/>
</dbReference>
<dbReference type="GO" id="GO:0004175">
    <property type="term" value="F:endopeptidase activity"/>
    <property type="evidence" value="ECO:0007669"/>
    <property type="project" value="UniProtKB-ARBA"/>
</dbReference>
<dbReference type="EMBL" id="QGGB01000008">
    <property type="protein sequence ID" value="PWN05841.1"/>
    <property type="molecule type" value="Genomic_DNA"/>
</dbReference>
<sequence>MLCLPDNTTLKMNYFLQRSKMKILFYNNHENRLRAAWRILIFSVLLLSGMLLFSVLTSGSSAFSIFMALFIVPLIWFAAKKLDKRSIRNYGLSLSGSWVRDFAAGNIMAAASMTFLFLISLTMDWVRIDAFQFHFDIQFISGLLYLLLLMTAVSVWEEIYFRGFLITNLKEGLYLRSWGNRGAVLLAVLISSVFFGLMHSWNPNADWASTLNISIAGLVFAYPYIVTNSIAIPIGMHLSWNFFQGAVFGLPVSGTTFEHILMTVDVTGPEVFTGGQFGPEAGAAGLIGLMMLLICNRVYLSRFVHRG</sequence>
<keyword evidence="1" id="KW-0472">Membrane</keyword>
<keyword evidence="1" id="KW-1133">Transmembrane helix</keyword>
<dbReference type="PANTHER" id="PTHR39430">
    <property type="entry name" value="MEMBRANE-ASSOCIATED PROTEASE-RELATED"/>
    <property type="match status" value="1"/>
</dbReference>
<evidence type="ECO:0000256" key="1">
    <source>
        <dbReference type="SAM" id="Phobius"/>
    </source>
</evidence>
<evidence type="ECO:0000313" key="3">
    <source>
        <dbReference type="EMBL" id="PWN05841.1"/>
    </source>
</evidence>
<feature type="transmembrane region" description="Helical" evidence="1">
    <location>
        <begin position="182"/>
        <end position="201"/>
    </location>
</feature>
<dbReference type="Proteomes" id="UP000245533">
    <property type="component" value="Unassembled WGS sequence"/>
</dbReference>